<dbReference type="Proteomes" id="UP001370490">
    <property type="component" value="Unassembled WGS sequence"/>
</dbReference>
<feature type="domain" description="OTU" evidence="2">
    <location>
        <begin position="38"/>
        <end position="112"/>
    </location>
</feature>
<evidence type="ECO:0000256" key="1">
    <source>
        <dbReference type="SAM" id="MobiDB-lite"/>
    </source>
</evidence>
<reference evidence="3 4" key="1">
    <citation type="submission" date="2023-12" db="EMBL/GenBank/DDBJ databases">
        <title>A high-quality genome assembly for Dillenia turbinata (Dilleniales).</title>
        <authorList>
            <person name="Chanderbali A."/>
        </authorList>
    </citation>
    <scope>NUCLEOTIDE SEQUENCE [LARGE SCALE GENOMIC DNA]</scope>
    <source>
        <strain evidence="3">LSX21</strain>
        <tissue evidence="3">Leaf</tissue>
    </source>
</reference>
<feature type="region of interest" description="Disordered" evidence="1">
    <location>
        <begin position="1"/>
        <end position="26"/>
    </location>
</feature>
<dbReference type="InterPro" id="IPR038765">
    <property type="entry name" value="Papain-like_cys_pep_sf"/>
</dbReference>
<evidence type="ECO:0000313" key="4">
    <source>
        <dbReference type="Proteomes" id="UP001370490"/>
    </source>
</evidence>
<evidence type="ECO:0000313" key="3">
    <source>
        <dbReference type="EMBL" id="KAK6923064.1"/>
    </source>
</evidence>
<dbReference type="InterPro" id="IPR003323">
    <property type="entry name" value="OTU_dom"/>
</dbReference>
<dbReference type="PROSITE" id="PS50802">
    <property type="entry name" value="OTU"/>
    <property type="match status" value="1"/>
</dbReference>
<name>A0AAN8UYB2_9MAGN</name>
<comment type="caution">
    <text evidence="3">The sequence shown here is derived from an EMBL/GenBank/DDBJ whole genome shotgun (WGS) entry which is preliminary data.</text>
</comment>
<protein>
    <recommendedName>
        <fullName evidence="2">OTU domain-containing protein</fullName>
    </recommendedName>
</protein>
<keyword evidence="4" id="KW-1185">Reference proteome</keyword>
<feature type="compositionally biased region" description="Basic residues" evidence="1">
    <location>
        <begin position="1"/>
        <end position="21"/>
    </location>
</feature>
<organism evidence="3 4">
    <name type="scientific">Dillenia turbinata</name>
    <dbReference type="NCBI Taxonomy" id="194707"/>
    <lineage>
        <taxon>Eukaryota</taxon>
        <taxon>Viridiplantae</taxon>
        <taxon>Streptophyta</taxon>
        <taxon>Embryophyta</taxon>
        <taxon>Tracheophyta</taxon>
        <taxon>Spermatophyta</taxon>
        <taxon>Magnoliopsida</taxon>
        <taxon>eudicotyledons</taxon>
        <taxon>Gunneridae</taxon>
        <taxon>Pentapetalae</taxon>
        <taxon>Dilleniales</taxon>
        <taxon>Dilleniaceae</taxon>
        <taxon>Dillenia</taxon>
    </lineage>
</organism>
<dbReference type="EMBL" id="JBAMMX010000018">
    <property type="protein sequence ID" value="KAK6923064.1"/>
    <property type="molecule type" value="Genomic_DNA"/>
</dbReference>
<dbReference type="AlphaFoldDB" id="A0AAN8UYB2"/>
<evidence type="ECO:0000259" key="2">
    <source>
        <dbReference type="PROSITE" id="PS50802"/>
    </source>
</evidence>
<proteinExistence type="predicted"/>
<dbReference type="SUPFAM" id="SSF54001">
    <property type="entry name" value="Cysteine proteinases"/>
    <property type="match status" value="1"/>
</dbReference>
<sequence>MVQTKHQKLKTKKQPHAKKHGKQADISDLRGQFDALGLKIIQVTADGNCFFRSYHDGEHYHNIRLKEDPCDGPARTIVIKADTSLRAASDKAKVVVTKSKGGHGGLMSMKDL</sequence>
<gene>
    <name evidence="3" type="ORF">RJ641_011368</name>
</gene>
<accession>A0AAN8UYB2</accession>
<dbReference type="Gene3D" id="3.90.70.80">
    <property type="match status" value="1"/>
</dbReference>